<sequence>MSANENTPEGQVVLPDGRIIYAQNTRLNFNRVRDTHMHINNLSGNNAILTPGNELDTLLAAMNGIFHVIRSRGGKSCVLMAKAKRMKHLRFTQFEAMTVGNFRSAWGNITVLTNPEEEENKHKYVPLSSYWYNRTRNFYTSIGFYPGEAPSVDGNFNLWRGFGYAPKHSDWSLMAYHIREVLAGGNKEYAEYILNWAAFTLQNLNRKAEVALVFRGNKGNGKGTFANALVALFGIHAMHVTSSQHVTGRFNSHMQDKKLIFADEALAPDDRQAEAVLKGLITENVLAVEAKGVDIMSDESHVNLVMAANQRTVVPATLGERRFACFDVSDKHKQDHAYFGRLNEQMEAGGYEAMLYDLLMRPLANWHPRSHIPMTAALREQMFSGMSSVEQFVLYMLEMGTLPTGTVENARTKELQVPVSCRGKKEVEGLEEAYGSFCKLHGIGRKDKNPFTKELKTIFENIGFARKRVRQGPLYLAPLLSEARYAWDMKYQPYPWDDGGEWSQSMQWEEDGSDGVSASYAPNKRRH</sequence>
<accession>A0ABR9X442</accession>
<dbReference type="Pfam" id="PF19263">
    <property type="entry name" value="DUF5906"/>
    <property type="match status" value="1"/>
</dbReference>
<dbReference type="Proteomes" id="UP000607796">
    <property type="component" value="Unassembled WGS sequence"/>
</dbReference>
<proteinExistence type="predicted"/>
<dbReference type="EMBL" id="JADFFK010000011">
    <property type="protein sequence ID" value="MBE9638282.1"/>
    <property type="molecule type" value="Genomic_DNA"/>
</dbReference>
<name>A0ABR9X442_9RHOB</name>
<dbReference type="SUPFAM" id="SSF52540">
    <property type="entry name" value="P-loop containing nucleoside triphosphate hydrolases"/>
    <property type="match status" value="1"/>
</dbReference>
<evidence type="ECO:0000256" key="1">
    <source>
        <dbReference type="SAM" id="MobiDB-lite"/>
    </source>
</evidence>
<reference evidence="3 4" key="1">
    <citation type="journal article" date="2021" name="Int. J. Syst. Evol. Microbiol.">
        <title>Salipiger mangrovisoli sp. nov., isolated from mangrove soil and the proposal for the reclassification of Paraphaeobacter pallidus as Salipiger pallidus comb. nov.</title>
        <authorList>
            <person name="Du J."/>
            <person name="Liu Y."/>
            <person name="Pei T."/>
            <person name="Deng M.R."/>
            <person name="Zhu H."/>
        </authorList>
    </citation>
    <scope>NUCLEOTIDE SEQUENCE [LARGE SCALE GENOMIC DNA]</scope>
    <source>
        <strain evidence="3 4">6D45A</strain>
    </source>
</reference>
<evidence type="ECO:0000313" key="4">
    <source>
        <dbReference type="Proteomes" id="UP000607796"/>
    </source>
</evidence>
<feature type="domain" description="NrS-1 polymerase-like helicase" evidence="2">
    <location>
        <begin position="214"/>
        <end position="322"/>
    </location>
</feature>
<protein>
    <recommendedName>
        <fullName evidence="2">NrS-1 polymerase-like helicase domain-containing protein</fullName>
    </recommendedName>
</protein>
<keyword evidence="4" id="KW-1185">Reference proteome</keyword>
<dbReference type="RefSeq" id="WP_194135584.1">
    <property type="nucleotide sequence ID" value="NZ_JADFFK010000011.1"/>
</dbReference>
<evidence type="ECO:0000313" key="3">
    <source>
        <dbReference type="EMBL" id="MBE9638282.1"/>
    </source>
</evidence>
<evidence type="ECO:0000259" key="2">
    <source>
        <dbReference type="Pfam" id="PF19263"/>
    </source>
</evidence>
<organism evidence="3 4">
    <name type="scientific">Salipiger mangrovisoli</name>
    <dbReference type="NCBI Taxonomy" id="2865933"/>
    <lineage>
        <taxon>Bacteria</taxon>
        <taxon>Pseudomonadati</taxon>
        <taxon>Pseudomonadota</taxon>
        <taxon>Alphaproteobacteria</taxon>
        <taxon>Rhodobacterales</taxon>
        <taxon>Roseobacteraceae</taxon>
        <taxon>Salipiger</taxon>
    </lineage>
</organism>
<feature type="region of interest" description="Disordered" evidence="1">
    <location>
        <begin position="502"/>
        <end position="527"/>
    </location>
</feature>
<dbReference type="Gene3D" id="3.40.50.300">
    <property type="entry name" value="P-loop containing nucleotide triphosphate hydrolases"/>
    <property type="match status" value="1"/>
</dbReference>
<dbReference type="InterPro" id="IPR027417">
    <property type="entry name" value="P-loop_NTPase"/>
</dbReference>
<comment type="caution">
    <text evidence="3">The sequence shown here is derived from an EMBL/GenBank/DDBJ whole genome shotgun (WGS) entry which is preliminary data.</text>
</comment>
<dbReference type="InterPro" id="IPR045455">
    <property type="entry name" value="NrS-1_pol-like_helicase"/>
</dbReference>
<gene>
    <name evidence="3" type="ORF">IQ782_15620</name>
</gene>